<dbReference type="SUPFAM" id="SSF55856">
    <property type="entry name" value="Cytochrome b5-like heme/steroid binding domain"/>
    <property type="match status" value="1"/>
</dbReference>
<dbReference type="SMART" id="SM01117">
    <property type="entry name" value="Cyt-b5"/>
    <property type="match status" value="1"/>
</dbReference>
<feature type="domain" description="Cytochrome b5 heme-binding" evidence="3">
    <location>
        <begin position="435"/>
        <end position="538"/>
    </location>
</feature>
<dbReference type="GO" id="GO:0012505">
    <property type="term" value="C:endomembrane system"/>
    <property type="evidence" value="ECO:0007669"/>
    <property type="project" value="TreeGrafter"/>
</dbReference>
<accession>A0A5J4Z0L5</accession>
<dbReference type="AlphaFoldDB" id="A0A5J4Z0L5"/>
<evidence type="ECO:0000259" key="3">
    <source>
        <dbReference type="SMART" id="SM01117"/>
    </source>
</evidence>
<proteinExistence type="inferred from homology"/>
<keyword evidence="5" id="KW-1185">Reference proteome</keyword>
<evidence type="ECO:0000313" key="5">
    <source>
        <dbReference type="Proteomes" id="UP000324585"/>
    </source>
</evidence>
<organism evidence="4 5">
    <name type="scientific">Porphyridium purpureum</name>
    <name type="common">Red alga</name>
    <name type="synonym">Porphyridium cruentum</name>
    <dbReference type="NCBI Taxonomy" id="35688"/>
    <lineage>
        <taxon>Eukaryota</taxon>
        <taxon>Rhodophyta</taxon>
        <taxon>Bangiophyceae</taxon>
        <taxon>Porphyridiales</taxon>
        <taxon>Porphyridiaceae</taxon>
        <taxon>Porphyridium</taxon>
    </lineage>
</organism>
<dbReference type="OrthoDB" id="899at2759"/>
<dbReference type="Gene3D" id="3.10.120.10">
    <property type="entry name" value="Cytochrome b5-like heme/steroid binding domain"/>
    <property type="match status" value="1"/>
</dbReference>
<dbReference type="PANTHER" id="PTHR10281:SF76">
    <property type="entry name" value="CALCUTTA CUP-RELATED"/>
    <property type="match status" value="1"/>
</dbReference>
<name>A0A5J4Z0L5_PORPP</name>
<evidence type="ECO:0000313" key="4">
    <source>
        <dbReference type="EMBL" id="KAA8496383.1"/>
    </source>
</evidence>
<sequence length="540" mass="61149">MEAFVTAHMAQMGLSAPRSAQFSEVMHMCPFMAANWSARRATLQLMKQQQRRRAGAGVQMLFKEDAKEPYASALDRALAHLRSEQQTPRPEHAAPSVCPLSGAQLSPDEAKHSFAVDVSKLATSSEENLRGFIKARGSLVPMEEETFFFTGNIYAVVEGQRQKLLFKFDGYNIARMVPVEGGWRMLTREVGIYKDPVTNEIIKSTWRNPLTDEDNEVVHVWNDPVNQQFLLKTDRGEWGVPTSTVDGDVFWNAEVFLKYASPLPRAEFPEHSASDMYESSELFQFYTKVEDLENRDMPSAPCNISWVRISQWLPWMQMGSRPGQLLYHCRGKKLMNGFNDIPQDIKDYLVEMRRFEFFSAPAEMERPNETTWTYFKKMLMQKGAPRADGTVAKASPKHSQHPRESIQSANELGAEDRLAATMQSATSSAAALRRFTRQSLAEYDGSDLSKPILLSVAGRVYDVSTGRHHYRKGETYNCLTGRDSTLAFATGNLRIYEQADQAFMGAAELDLLSEAKKADVQNWVAFFDKEYKLVGELVDF</sequence>
<gene>
    <name evidence="4" type="ORF">FVE85_0112</name>
</gene>
<dbReference type="PANTHER" id="PTHR10281">
    <property type="entry name" value="MEMBRANE-ASSOCIATED PROGESTERONE RECEPTOR COMPONENT-RELATED"/>
    <property type="match status" value="1"/>
</dbReference>
<evidence type="ECO:0000256" key="1">
    <source>
        <dbReference type="ARBA" id="ARBA00038357"/>
    </source>
</evidence>
<dbReference type="InterPro" id="IPR036400">
    <property type="entry name" value="Cyt_B5-like_heme/steroid_sf"/>
</dbReference>
<dbReference type="Pfam" id="PF00173">
    <property type="entry name" value="Cyt-b5"/>
    <property type="match status" value="1"/>
</dbReference>
<comment type="caution">
    <text evidence="4">The sequence shown here is derived from an EMBL/GenBank/DDBJ whole genome shotgun (WGS) entry which is preliminary data.</text>
</comment>
<reference evidence="5" key="1">
    <citation type="journal article" date="2019" name="Nat. Commun.">
        <title>Expansion of phycobilisome linker gene families in mesophilic red algae.</title>
        <authorList>
            <person name="Lee J."/>
            <person name="Kim D."/>
            <person name="Bhattacharya D."/>
            <person name="Yoon H.S."/>
        </authorList>
    </citation>
    <scope>NUCLEOTIDE SEQUENCE [LARGE SCALE GENOMIC DNA]</scope>
    <source>
        <strain evidence="5">CCMP 1328</strain>
    </source>
</reference>
<comment type="similarity">
    <text evidence="1">Belongs to the cytochrome b5 family. MAPR subfamily.</text>
</comment>
<dbReference type="InterPro" id="IPR014990">
    <property type="entry name" value="DUF1838"/>
</dbReference>
<dbReference type="Pfam" id="PF08894">
    <property type="entry name" value="DUF1838"/>
    <property type="match status" value="1"/>
</dbReference>
<dbReference type="InterPro" id="IPR050577">
    <property type="entry name" value="MAPR/NEUFC/NENF-like"/>
</dbReference>
<dbReference type="InterPro" id="IPR001199">
    <property type="entry name" value="Cyt_B5-like_heme/steroid-bd"/>
</dbReference>
<protein>
    <submittedName>
        <fullName evidence="4">Neuferricin-like</fullName>
    </submittedName>
</protein>
<dbReference type="GO" id="GO:0016020">
    <property type="term" value="C:membrane"/>
    <property type="evidence" value="ECO:0007669"/>
    <property type="project" value="TreeGrafter"/>
</dbReference>
<feature type="region of interest" description="Disordered" evidence="2">
    <location>
        <begin position="83"/>
        <end position="102"/>
    </location>
</feature>
<dbReference type="EMBL" id="VRMN01000002">
    <property type="protein sequence ID" value="KAA8496383.1"/>
    <property type="molecule type" value="Genomic_DNA"/>
</dbReference>
<dbReference type="Proteomes" id="UP000324585">
    <property type="component" value="Unassembled WGS sequence"/>
</dbReference>
<feature type="region of interest" description="Disordered" evidence="2">
    <location>
        <begin position="386"/>
        <end position="406"/>
    </location>
</feature>
<dbReference type="OMA" id="MERPNET"/>
<evidence type="ECO:0000256" key="2">
    <source>
        <dbReference type="SAM" id="MobiDB-lite"/>
    </source>
</evidence>